<keyword evidence="3" id="KW-0862">Zinc</keyword>
<sequence length="273" mass="31902">MQFEPTEALFKELLNVPLGYLPEDRDRIQEVFDGTGRSLKCHNDDCPGRFDYERVFARERRKLMSCAGCETASYCSRECQRFDWPRHKEYCEPTHPQRRVIHKLSRNVRKHPELMLKLRIAIAFNLLDELDKSPRLDYIPHIELKIYLLPIAPTDMLAVLTSPDEADMIRLAAEKIKGYLEVMFLSRSKTYPPTSFAYKVGDMASIGPAMVRRMLDTSGNHDAVLVYVHFMYHDEDVLCGHLPIYFEDIYRARVLRAIKQKFPDIWGTDPMIQ</sequence>
<name>A0A8S0WDL6_CYCAE</name>
<evidence type="ECO:0000259" key="5">
    <source>
        <dbReference type="PROSITE" id="PS50865"/>
    </source>
</evidence>
<dbReference type="EMBL" id="CACVBS010000113">
    <property type="protein sequence ID" value="CAA7271819.1"/>
    <property type="molecule type" value="Genomic_DNA"/>
</dbReference>
<organism evidence="6 7">
    <name type="scientific">Cyclocybe aegerita</name>
    <name type="common">Black poplar mushroom</name>
    <name type="synonym">Agrocybe aegerita</name>
    <dbReference type="NCBI Taxonomy" id="1973307"/>
    <lineage>
        <taxon>Eukaryota</taxon>
        <taxon>Fungi</taxon>
        <taxon>Dikarya</taxon>
        <taxon>Basidiomycota</taxon>
        <taxon>Agaricomycotina</taxon>
        <taxon>Agaricomycetes</taxon>
        <taxon>Agaricomycetidae</taxon>
        <taxon>Agaricales</taxon>
        <taxon>Agaricineae</taxon>
        <taxon>Bolbitiaceae</taxon>
        <taxon>Cyclocybe</taxon>
    </lineage>
</organism>
<protein>
    <recommendedName>
        <fullName evidence="5">MYND-type domain-containing protein</fullName>
    </recommendedName>
</protein>
<keyword evidence="7" id="KW-1185">Reference proteome</keyword>
<proteinExistence type="predicted"/>
<dbReference type="Gene3D" id="6.10.140.2220">
    <property type="match status" value="1"/>
</dbReference>
<evidence type="ECO:0000313" key="6">
    <source>
        <dbReference type="EMBL" id="CAA7271819.1"/>
    </source>
</evidence>
<dbReference type="PROSITE" id="PS50865">
    <property type="entry name" value="ZF_MYND_2"/>
    <property type="match status" value="1"/>
</dbReference>
<keyword evidence="2 4" id="KW-0863">Zinc-finger</keyword>
<dbReference type="Proteomes" id="UP000467700">
    <property type="component" value="Unassembled WGS sequence"/>
</dbReference>
<reference evidence="6 7" key="1">
    <citation type="submission" date="2020-01" db="EMBL/GenBank/DDBJ databases">
        <authorList>
            <person name="Gupta K D."/>
        </authorList>
    </citation>
    <scope>NUCLEOTIDE SEQUENCE [LARGE SCALE GENOMIC DNA]</scope>
</reference>
<evidence type="ECO:0000256" key="3">
    <source>
        <dbReference type="ARBA" id="ARBA00022833"/>
    </source>
</evidence>
<dbReference type="GO" id="GO:0008270">
    <property type="term" value="F:zinc ion binding"/>
    <property type="evidence" value="ECO:0007669"/>
    <property type="project" value="UniProtKB-KW"/>
</dbReference>
<dbReference type="InterPro" id="IPR002893">
    <property type="entry name" value="Znf_MYND"/>
</dbReference>
<evidence type="ECO:0000256" key="4">
    <source>
        <dbReference type="PROSITE-ProRule" id="PRU00134"/>
    </source>
</evidence>
<dbReference type="SUPFAM" id="SSF144232">
    <property type="entry name" value="HIT/MYND zinc finger-like"/>
    <property type="match status" value="1"/>
</dbReference>
<keyword evidence="1" id="KW-0479">Metal-binding</keyword>
<dbReference type="Pfam" id="PF01753">
    <property type="entry name" value="zf-MYND"/>
    <property type="match status" value="1"/>
</dbReference>
<evidence type="ECO:0000313" key="7">
    <source>
        <dbReference type="Proteomes" id="UP000467700"/>
    </source>
</evidence>
<gene>
    <name evidence="6" type="ORF">AAE3_LOCUS14055</name>
</gene>
<accession>A0A8S0WDL6</accession>
<dbReference type="AlphaFoldDB" id="A0A8S0WDL6"/>
<feature type="domain" description="MYND-type" evidence="5">
    <location>
        <begin position="43"/>
        <end position="91"/>
    </location>
</feature>
<comment type="caution">
    <text evidence="6">The sequence shown here is derived from an EMBL/GenBank/DDBJ whole genome shotgun (WGS) entry which is preliminary data.</text>
</comment>
<evidence type="ECO:0000256" key="1">
    <source>
        <dbReference type="ARBA" id="ARBA00022723"/>
    </source>
</evidence>
<dbReference type="OrthoDB" id="432970at2759"/>
<evidence type="ECO:0000256" key="2">
    <source>
        <dbReference type="ARBA" id="ARBA00022771"/>
    </source>
</evidence>